<accession>A0A3B1DM36</accession>
<evidence type="ECO:0000256" key="1">
    <source>
        <dbReference type="SAM" id="MobiDB-lite"/>
    </source>
</evidence>
<sequence length="589" mass="62708">MRCAANHFARRTPRVGLGVLAVCLAGLLGVRGAAAEPDLGELVSRLPMSVDMVLAVDDGARLRRELGEMPLMLTMATLDRPAAVIEAWSGLADDLGMTDAEAFDLLLGQRLVIVGSDLQPGDTGGPHWAILSELDPATERKLRADLGAVPRRIVRGQPVMEFEYGSFLLATSSGRLRCTEGGTFESTPASTILLLAPASSRRLFEELLPFLHCQTPTRTLGHLPVGAAVAGFAARDAVLLQRLPDPATSPQRFFAANIGIENGVWQIEATAGPASAWIPGMTPGMIDRWSPELLDSLPQDPALVLVGTRQAVQEAREWAQPLIATSLPDPERDGLGPLLGDRSIFGVWLAADAPIRAEPEVLFATEAPDLARLIQRADQYLAEHADPALAGGANARLLPSFDEVPLGPTTVRSITLPLAPTADPALSPATSTIAPMLNWLYVPESEAAAGPGLVQPGWWVVHYDPTGTARPERTRQQSANPPLSSLVADLPARRYLHVGRALPQRWAARVAAFTTPVPRPETLEDVEGENGEGSGKSGGSGGGERVFLTSATVLPQIRLLEWAVWHEVSTGSIDAEITIDLRALGSEGQ</sequence>
<dbReference type="EMBL" id="UOGK01000597">
    <property type="protein sequence ID" value="VAX41812.1"/>
    <property type="molecule type" value="Genomic_DNA"/>
</dbReference>
<feature type="region of interest" description="Disordered" evidence="1">
    <location>
        <begin position="518"/>
        <end position="544"/>
    </location>
</feature>
<organism evidence="2">
    <name type="scientific">hydrothermal vent metagenome</name>
    <dbReference type="NCBI Taxonomy" id="652676"/>
    <lineage>
        <taxon>unclassified sequences</taxon>
        <taxon>metagenomes</taxon>
        <taxon>ecological metagenomes</taxon>
    </lineage>
</organism>
<evidence type="ECO:0000313" key="2">
    <source>
        <dbReference type="EMBL" id="VAX41812.1"/>
    </source>
</evidence>
<gene>
    <name evidence="2" type="ORF">MNBD_PLANCTO03-1669</name>
</gene>
<proteinExistence type="predicted"/>
<name>A0A3B1DM36_9ZZZZ</name>
<feature type="compositionally biased region" description="Gly residues" evidence="1">
    <location>
        <begin position="531"/>
        <end position="544"/>
    </location>
</feature>
<reference evidence="2" key="1">
    <citation type="submission" date="2018-06" db="EMBL/GenBank/DDBJ databases">
        <authorList>
            <person name="Zhirakovskaya E."/>
        </authorList>
    </citation>
    <scope>NUCLEOTIDE SEQUENCE</scope>
</reference>
<protein>
    <submittedName>
        <fullName evidence="2">Uncharacterized protein</fullName>
    </submittedName>
</protein>
<dbReference type="AlphaFoldDB" id="A0A3B1DM36"/>